<gene>
    <name evidence="1" type="ORF">NDO55_07220</name>
</gene>
<reference evidence="1" key="1">
    <citation type="submission" date="2022-06" db="EMBL/GenBank/DDBJ databases">
        <title>Sphingomicrobium sedimins sp. nov., a marine bacterium isolated from tidal flat.</title>
        <authorList>
            <person name="Kim C.-H."/>
            <person name="Yoo Y."/>
            <person name="Kim J.-J."/>
        </authorList>
    </citation>
    <scope>NUCLEOTIDE SEQUENCE</scope>
    <source>
        <strain evidence="1">GRR-S6-50</strain>
    </source>
</reference>
<dbReference type="RefSeq" id="WP_252113809.1">
    <property type="nucleotide sequence ID" value="NZ_JAMSHT010000001.1"/>
</dbReference>
<protein>
    <recommendedName>
        <fullName evidence="3">Lipoprotein</fullName>
    </recommendedName>
</protein>
<dbReference type="PROSITE" id="PS51257">
    <property type="entry name" value="PROKAR_LIPOPROTEIN"/>
    <property type="match status" value="1"/>
</dbReference>
<keyword evidence="2" id="KW-1185">Reference proteome</keyword>
<evidence type="ECO:0008006" key="3">
    <source>
        <dbReference type="Google" id="ProtNLM"/>
    </source>
</evidence>
<comment type="caution">
    <text evidence="1">The sequence shown here is derived from an EMBL/GenBank/DDBJ whole genome shotgun (WGS) entry which is preliminary data.</text>
</comment>
<accession>A0A9X2ELK9</accession>
<name>A0A9X2ELK9_9SPHN</name>
<evidence type="ECO:0000313" key="1">
    <source>
        <dbReference type="EMBL" id="MCM8557609.1"/>
    </source>
</evidence>
<dbReference type="Proteomes" id="UP001155128">
    <property type="component" value="Unassembled WGS sequence"/>
</dbReference>
<evidence type="ECO:0000313" key="2">
    <source>
        <dbReference type="Proteomes" id="UP001155128"/>
    </source>
</evidence>
<organism evidence="1 2">
    <name type="scientific">Sphingomicrobium sediminis</name>
    <dbReference type="NCBI Taxonomy" id="2950949"/>
    <lineage>
        <taxon>Bacteria</taxon>
        <taxon>Pseudomonadati</taxon>
        <taxon>Pseudomonadota</taxon>
        <taxon>Alphaproteobacteria</taxon>
        <taxon>Sphingomonadales</taxon>
        <taxon>Sphingomonadaceae</taxon>
        <taxon>Sphingomicrobium</taxon>
    </lineage>
</organism>
<dbReference type="EMBL" id="JAMSHT010000001">
    <property type="protein sequence ID" value="MCM8557609.1"/>
    <property type="molecule type" value="Genomic_DNA"/>
</dbReference>
<sequence>MFARSVWVVLAAGLVTGCGQDLEAAASEEPVEILAGRYEVVPKRKIFEAFYADFAEPKTAMCVQADSILDAKKLVRLYLPSNEICTQGTWEREGNAFRAAGSCRHPAFEGSIAIVIEGVISAEGYEGHIRFDPEDDATTISPEELAQLKAMGSLDSPISARRTGDCSF</sequence>
<dbReference type="AlphaFoldDB" id="A0A9X2ELK9"/>
<proteinExistence type="predicted"/>